<sequence>MGGSLELDTGALAHAQHCQGGTTLVDETFTGATAPEFTGVAPPARRPPPCRGPATIRWAAARRALARCRPTTPGSTTLRDVHVADDRVATVTCDATTLAPGQGTTCHGSCLITQGDLDVCTGDGSGYGKSGYGKPDDKGCDRRTRHGGH</sequence>
<name>A0A5C6K110_9ACTN</name>
<protein>
    <submittedName>
        <fullName evidence="2">Uncharacterized protein</fullName>
    </submittedName>
</protein>
<accession>A0A5C6K110</accession>
<reference evidence="2" key="1">
    <citation type="journal article" date="2019" name="Microbiol. Resour. Announc.">
        <title>Draft Genomic Sequences of Streptomyces misionensis and Streptomyces albidoflavus, bacteria applied for phytopathogen biocontrol.</title>
        <authorList>
            <person name="Pylro V."/>
            <person name="Dias A."/>
            <person name="Andreote F."/>
            <person name="Varani A."/>
            <person name="Andreote C."/>
            <person name="Bernardo E."/>
            <person name="Martins T."/>
        </authorList>
    </citation>
    <scope>NUCLEOTIDE SEQUENCE [LARGE SCALE GENOMIC DNA]</scope>
    <source>
        <strain evidence="2">66</strain>
    </source>
</reference>
<organism evidence="2 3">
    <name type="scientific">Streptomyces misionensis</name>
    <dbReference type="NCBI Taxonomy" id="67331"/>
    <lineage>
        <taxon>Bacteria</taxon>
        <taxon>Bacillati</taxon>
        <taxon>Actinomycetota</taxon>
        <taxon>Actinomycetes</taxon>
        <taxon>Kitasatosporales</taxon>
        <taxon>Streptomycetaceae</taxon>
        <taxon>Streptomyces</taxon>
    </lineage>
</organism>
<proteinExistence type="predicted"/>
<gene>
    <name evidence="2" type="ORF">FRZ03_05435</name>
</gene>
<evidence type="ECO:0000256" key="1">
    <source>
        <dbReference type="SAM" id="MobiDB-lite"/>
    </source>
</evidence>
<dbReference type="AlphaFoldDB" id="A0A5C6K110"/>
<keyword evidence="3" id="KW-1185">Reference proteome</keyword>
<evidence type="ECO:0000313" key="3">
    <source>
        <dbReference type="Proteomes" id="UP000320481"/>
    </source>
</evidence>
<dbReference type="Proteomes" id="UP000320481">
    <property type="component" value="Unassembled WGS sequence"/>
</dbReference>
<feature type="region of interest" description="Disordered" evidence="1">
    <location>
        <begin position="128"/>
        <end position="149"/>
    </location>
</feature>
<comment type="caution">
    <text evidence="2">The sequence shown here is derived from an EMBL/GenBank/DDBJ whole genome shotgun (WGS) entry which is preliminary data.</text>
</comment>
<dbReference type="RefSeq" id="WP_146463980.1">
    <property type="nucleotide sequence ID" value="NZ_VOGW01000034.1"/>
</dbReference>
<evidence type="ECO:0000313" key="2">
    <source>
        <dbReference type="EMBL" id="TWV56004.1"/>
    </source>
</evidence>
<dbReference type="EMBL" id="VOGW01000034">
    <property type="protein sequence ID" value="TWV56004.1"/>
    <property type="molecule type" value="Genomic_DNA"/>
</dbReference>